<keyword evidence="4 5" id="KW-0131">Cell cycle</keyword>
<evidence type="ECO:0000256" key="3">
    <source>
        <dbReference type="ARBA" id="ARBA00023136"/>
    </source>
</evidence>
<evidence type="ECO:0000256" key="6">
    <source>
        <dbReference type="PIRNR" id="PIRNR003101"/>
    </source>
</evidence>
<dbReference type="Gene3D" id="3.30.1490.110">
    <property type="match status" value="1"/>
</dbReference>
<evidence type="ECO:0000256" key="1">
    <source>
        <dbReference type="ARBA" id="ARBA00022475"/>
    </source>
</evidence>
<keyword evidence="1 5" id="KW-1003">Cell membrane</keyword>
<dbReference type="PIRSF" id="PIRSF003101">
    <property type="entry name" value="FtsA"/>
    <property type="match status" value="1"/>
</dbReference>
<dbReference type="Proteomes" id="UP000033930">
    <property type="component" value="Unassembled WGS sequence"/>
</dbReference>
<keyword evidence="3 5" id="KW-0472">Membrane</keyword>
<accession>A0A0G0YFM8</accession>
<dbReference type="NCBIfam" id="TIGR01174">
    <property type="entry name" value="ftsA"/>
    <property type="match status" value="1"/>
</dbReference>
<evidence type="ECO:0000256" key="2">
    <source>
        <dbReference type="ARBA" id="ARBA00022618"/>
    </source>
</evidence>
<dbReference type="HAMAP" id="MF_02033">
    <property type="entry name" value="FtsA"/>
    <property type="match status" value="1"/>
</dbReference>
<sequence length="417" mass="44538">MAEDIITGLDIGSSTIRVVVGQIVPDDQGKPQLHITGAVSVPSEGVHKGAISSMEDAVSSVSKALERAERMTGLAVNSAWVSIAGQNIFVQESHGVIGVSTHADAEIKEDDVERVIEAARTVATPSNYEILHVVPKSFTVDGQQGIKDPVGMSGVRLEVDAVIIQTLSSQIKNVTKTIYRTGLNIDDLVFTPLATAEAVLTPRQKELGVCVVDIGAATTSLVVFEEGDILHTAVLPVGGDHITNDLAIGLRTSLEVAERAKIEIGNAVPDDADRKAQYPLSDFGSPEQEMIKERFVAEIIEARAEELFESIDDELRKIDRSGMLPVGIVLTGASMHLPGMADVAKRILRLPATIGKPIGVSSVIDEVQDCAYATAVGLTLWGFAIRAAHGKGFSFLKIKGVDQVADQLRKWMKSLIP</sequence>
<dbReference type="GO" id="GO:0043093">
    <property type="term" value="P:FtsZ-dependent cytokinesis"/>
    <property type="evidence" value="ECO:0007669"/>
    <property type="project" value="UniProtKB-UniRule"/>
</dbReference>
<evidence type="ECO:0000256" key="4">
    <source>
        <dbReference type="ARBA" id="ARBA00023306"/>
    </source>
</evidence>
<comment type="similarity">
    <text evidence="5 6">Belongs to the FtsA/MreB family.</text>
</comment>
<name>A0A0G0YFM8_9BACT</name>
<dbReference type="Pfam" id="PF14450">
    <property type="entry name" value="FtsA"/>
    <property type="match status" value="1"/>
</dbReference>
<keyword evidence="2 5" id="KW-0132">Cell division</keyword>
<reference evidence="8 9" key="1">
    <citation type="journal article" date="2015" name="Nature">
        <title>rRNA introns, odd ribosomes, and small enigmatic genomes across a large radiation of phyla.</title>
        <authorList>
            <person name="Brown C.T."/>
            <person name="Hug L.A."/>
            <person name="Thomas B.C."/>
            <person name="Sharon I."/>
            <person name="Castelle C.J."/>
            <person name="Singh A."/>
            <person name="Wilkins M.J."/>
            <person name="Williams K.H."/>
            <person name="Banfield J.F."/>
        </authorList>
    </citation>
    <scope>NUCLEOTIDE SEQUENCE [LARGE SCALE GENOMIC DNA]</scope>
</reference>
<evidence type="ECO:0000313" key="9">
    <source>
        <dbReference type="Proteomes" id="UP000033930"/>
    </source>
</evidence>
<protein>
    <recommendedName>
        <fullName evidence="5 6">Cell division protein FtsA</fullName>
    </recommendedName>
</protein>
<evidence type="ECO:0000313" key="8">
    <source>
        <dbReference type="EMBL" id="KKR99112.1"/>
    </source>
</evidence>
<dbReference type="InterPro" id="IPR020823">
    <property type="entry name" value="Cell_div_FtsA"/>
</dbReference>
<dbReference type="SUPFAM" id="SSF53067">
    <property type="entry name" value="Actin-like ATPase domain"/>
    <property type="match status" value="2"/>
</dbReference>
<organism evidence="8 9">
    <name type="scientific">Candidatus Uhrbacteria bacterium GW2011_GWC1_41_20</name>
    <dbReference type="NCBI Taxonomy" id="1618983"/>
    <lineage>
        <taxon>Bacteria</taxon>
        <taxon>Candidatus Uhriibacteriota</taxon>
    </lineage>
</organism>
<feature type="domain" description="SHS2" evidence="7">
    <location>
        <begin position="6"/>
        <end position="199"/>
    </location>
</feature>
<evidence type="ECO:0000256" key="5">
    <source>
        <dbReference type="HAMAP-Rule" id="MF_02033"/>
    </source>
</evidence>
<dbReference type="GO" id="GO:0032153">
    <property type="term" value="C:cell division site"/>
    <property type="evidence" value="ECO:0007669"/>
    <property type="project" value="UniProtKB-UniRule"/>
</dbReference>
<dbReference type="Gene3D" id="3.30.420.40">
    <property type="match status" value="2"/>
</dbReference>
<dbReference type="SMART" id="SM00842">
    <property type="entry name" value="FtsA"/>
    <property type="match status" value="1"/>
</dbReference>
<comment type="caution">
    <text evidence="8">The sequence shown here is derived from an EMBL/GenBank/DDBJ whole genome shotgun (WGS) entry which is preliminary data.</text>
</comment>
<comment type="subunit">
    <text evidence="5">Self-interacts. Interacts with FtsZ.</text>
</comment>
<dbReference type="InterPro" id="IPR043129">
    <property type="entry name" value="ATPase_NBD"/>
</dbReference>
<dbReference type="CDD" id="cd24048">
    <property type="entry name" value="ASKHA_NBD_FtsA"/>
    <property type="match status" value="1"/>
</dbReference>
<dbReference type="PANTHER" id="PTHR32432:SF4">
    <property type="entry name" value="CELL DIVISION PROTEIN FTSA"/>
    <property type="match status" value="1"/>
</dbReference>
<dbReference type="Pfam" id="PF02491">
    <property type="entry name" value="SHS2_FTSA"/>
    <property type="match status" value="1"/>
</dbReference>
<proteinExistence type="inferred from homology"/>
<dbReference type="GO" id="GO:0009898">
    <property type="term" value="C:cytoplasmic side of plasma membrane"/>
    <property type="evidence" value="ECO:0007669"/>
    <property type="project" value="UniProtKB-UniRule"/>
</dbReference>
<comment type="subcellular location">
    <subcellularLocation>
        <location evidence="5">Cell membrane</location>
        <topology evidence="5">Peripheral membrane protein</topology>
        <orientation evidence="5">Cytoplasmic side</orientation>
    </subcellularLocation>
    <text evidence="5">Localizes to the Z ring in an FtsZ-dependent manner. Targeted to the membrane through a conserved C-terminal amphipathic helix.</text>
</comment>
<dbReference type="InterPro" id="IPR050696">
    <property type="entry name" value="FtsA/MreB"/>
</dbReference>
<dbReference type="PANTHER" id="PTHR32432">
    <property type="entry name" value="CELL DIVISION PROTEIN FTSA-RELATED"/>
    <property type="match status" value="1"/>
</dbReference>
<dbReference type="EMBL" id="LCAW01000010">
    <property type="protein sequence ID" value="KKR99112.1"/>
    <property type="molecule type" value="Genomic_DNA"/>
</dbReference>
<evidence type="ECO:0000259" key="7">
    <source>
        <dbReference type="SMART" id="SM00842"/>
    </source>
</evidence>
<gene>
    <name evidence="5" type="primary">ftsA</name>
    <name evidence="8" type="ORF">UU50_C0010G0007</name>
</gene>
<dbReference type="AlphaFoldDB" id="A0A0G0YFM8"/>
<comment type="function">
    <text evidence="5 6">Cell division protein that is involved in the assembly of the Z ring. May serve as a membrane anchor for the Z ring.</text>
</comment>
<dbReference type="InterPro" id="IPR003494">
    <property type="entry name" value="SHS2_FtsA"/>
</dbReference>
<dbReference type="PATRIC" id="fig|1618983.3.peg.493"/>